<dbReference type="AlphaFoldDB" id="A0AAD9QBD2"/>
<dbReference type="Pfam" id="PF00023">
    <property type="entry name" value="Ank"/>
    <property type="match status" value="1"/>
</dbReference>
<dbReference type="PROSITE" id="PS50297">
    <property type="entry name" value="ANK_REP_REGION"/>
    <property type="match status" value="1"/>
</dbReference>
<evidence type="ECO:0000313" key="5">
    <source>
        <dbReference type="Proteomes" id="UP001249851"/>
    </source>
</evidence>
<evidence type="ECO:0000256" key="1">
    <source>
        <dbReference type="ARBA" id="ARBA00022737"/>
    </source>
</evidence>
<keyword evidence="1" id="KW-0677">Repeat</keyword>
<dbReference type="PANTHER" id="PTHR24189">
    <property type="entry name" value="MYOTROPHIN"/>
    <property type="match status" value="1"/>
</dbReference>
<dbReference type="InterPro" id="IPR050745">
    <property type="entry name" value="Multifunctional_regulatory"/>
</dbReference>
<organism evidence="4 5">
    <name type="scientific">Acropora cervicornis</name>
    <name type="common">Staghorn coral</name>
    <dbReference type="NCBI Taxonomy" id="6130"/>
    <lineage>
        <taxon>Eukaryota</taxon>
        <taxon>Metazoa</taxon>
        <taxon>Cnidaria</taxon>
        <taxon>Anthozoa</taxon>
        <taxon>Hexacorallia</taxon>
        <taxon>Scleractinia</taxon>
        <taxon>Astrocoeniina</taxon>
        <taxon>Acroporidae</taxon>
        <taxon>Acropora</taxon>
    </lineage>
</organism>
<evidence type="ECO:0000256" key="2">
    <source>
        <dbReference type="ARBA" id="ARBA00023043"/>
    </source>
</evidence>
<accession>A0AAD9QBD2</accession>
<keyword evidence="5" id="KW-1185">Reference proteome</keyword>
<dbReference type="PANTHER" id="PTHR24189:SF50">
    <property type="entry name" value="ANKYRIN REPEAT AND SOCS BOX PROTEIN 2"/>
    <property type="match status" value="1"/>
</dbReference>
<dbReference type="Proteomes" id="UP001249851">
    <property type="component" value="Unassembled WGS sequence"/>
</dbReference>
<evidence type="ECO:0000313" key="4">
    <source>
        <dbReference type="EMBL" id="KAK2558103.1"/>
    </source>
</evidence>
<dbReference type="InterPro" id="IPR002110">
    <property type="entry name" value="Ankyrin_rpt"/>
</dbReference>
<keyword evidence="2 3" id="KW-0040">ANK repeat</keyword>
<reference evidence="4" key="1">
    <citation type="journal article" date="2023" name="G3 (Bethesda)">
        <title>Whole genome assembly and annotation of the endangered Caribbean coral Acropora cervicornis.</title>
        <authorList>
            <person name="Selwyn J.D."/>
            <person name="Vollmer S.V."/>
        </authorList>
    </citation>
    <scope>NUCLEOTIDE SEQUENCE</scope>
    <source>
        <strain evidence="4">K2</strain>
    </source>
</reference>
<gene>
    <name evidence="4" type="ORF">P5673_019683</name>
</gene>
<dbReference type="SUPFAM" id="SSF48403">
    <property type="entry name" value="Ankyrin repeat"/>
    <property type="match status" value="1"/>
</dbReference>
<reference evidence="4" key="2">
    <citation type="journal article" date="2023" name="Science">
        <title>Genomic signatures of disease resistance in endangered staghorn corals.</title>
        <authorList>
            <person name="Vollmer S.V."/>
            <person name="Selwyn J.D."/>
            <person name="Despard B.A."/>
            <person name="Roesel C.L."/>
        </authorList>
    </citation>
    <scope>NUCLEOTIDE SEQUENCE</scope>
    <source>
        <strain evidence="4">K2</strain>
    </source>
</reference>
<dbReference type="Gene3D" id="1.25.40.20">
    <property type="entry name" value="Ankyrin repeat-containing domain"/>
    <property type="match status" value="1"/>
</dbReference>
<sequence>MAAAPVQSFNVVFGINETPLTQALETRRFDDALAYINSRHGMCLDEGFYQRIPLYIVLSGENSTVDGEAIPIHLKIARRLIERGADPNMRIPESCGLELVGPGTSPLQCVINFYNLVTNKDIVTSGKTLKSHKVLSLNGKFIKNLGDLTEELVNLVWFLLGHGADVNVRDAEMKTPLHTTLLRSKDLRMAQTLCDNGADLMAIDCQGNTPLMSICCPLPWRDSAEQGPCLNYDIGDAVHFLLSFENVKIDHCGIHGRNALFYAMQSANLKVAKILLDNGANPSFRGLGPDGRYISPLLAAMIPWTSTGRKNVADICHKLAPLVDKGYFCTKDILIELLEYVSWGIGGETGPSLDMKHFGTDLVTMMFGQSSCKLTQLASRAFIDCKFVGNTFGKLSSSEVIHLVKSYGLPTEVISNFQIVSLREKIINALAETDWDEWDVEEYMLDESSEYEESDDEYW</sequence>
<dbReference type="PROSITE" id="PS50088">
    <property type="entry name" value="ANK_REPEAT"/>
    <property type="match status" value="1"/>
</dbReference>
<proteinExistence type="predicted"/>
<dbReference type="SMART" id="SM00248">
    <property type="entry name" value="ANK"/>
    <property type="match status" value="3"/>
</dbReference>
<protein>
    <submittedName>
        <fullName evidence="4">Ankyrin repeat domain-containing protein 50</fullName>
    </submittedName>
</protein>
<dbReference type="EMBL" id="JARQWQ010000046">
    <property type="protein sequence ID" value="KAK2558103.1"/>
    <property type="molecule type" value="Genomic_DNA"/>
</dbReference>
<dbReference type="InterPro" id="IPR036770">
    <property type="entry name" value="Ankyrin_rpt-contain_sf"/>
</dbReference>
<comment type="caution">
    <text evidence="4">The sequence shown here is derived from an EMBL/GenBank/DDBJ whole genome shotgun (WGS) entry which is preliminary data.</text>
</comment>
<name>A0AAD9QBD2_ACRCE</name>
<feature type="repeat" description="ANK" evidence="3">
    <location>
        <begin position="255"/>
        <end position="287"/>
    </location>
</feature>
<evidence type="ECO:0000256" key="3">
    <source>
        <dbReference type="PROSITE-ProRule" id="PRU00023"/>
    </source>
</evidence>